<dbReference type="GO" id="GO:0009242">
    <property type="term" value="P:colanic acid biosynthetic process"/>
    <property type="evidence" value="ECO:0007669"/>
    <property type="project" value="TreeGrafter"/>
</dbReference>
<feature type="transmembrane region" description="Helical" evidence="7">
    <location>
        <begin position="84"/>
        <end position="104"/>
    </location>
</feature>
<keyword evidence="4 7" id="KW-0812">Transmembrane</keyword>
<organism evidence="9 10">
    <name type="scientific">Sediminicurvatus halobius</name>
    <dbReference type="NCBI Taxonomy" id="2182432"/>
    <lineage>
        <taxon>Bacteria</taxon>
        <taxon>Pseudomonadati</taxon>
        <taxon>Pseudomonadota</taxon>
        <taxon>Gammaproteobacteria</taxon>
        <taxon>Chromatiales</taxon>
        <taxon>Ectothiorhodospiraceae</taxon>
        <taxon>Sediminicurvatus</taxon>
    </lineage>
</organism>
<evidence type="ECO:0000313" key="10">
    <source>
        <dbReference type="Proteomes" id="UP000245474"/>
    </source>
</evidence>
<dbReference type="InterPro" id="IPR017475">
    <property type="entry name" value="EPS_sugar_tfrase"/>
</dbReference>
<protein>
    <submittedName>
        <fullName evidence="9">UDP-phosphate galactose phosphotransferase</fullName>
    </submittedName>
</protein>
<dbReference type="NCBIfam" id="TIGR03025">
    <property type="entry name" value="EPS_sugtrans"/>
    <property type="match status" value="1"/>
</dbReference>
<dbReference type="InterPro" id="IPR003362">
    <property type="entry name" value="Bact_transf"/>
</dbReference>
<dbReference type="AlphaFoldDB" id="A0A2U2N0X2"/>
<evidence type="ECO:0000256" key="3">
    <source>
        <dbReference type="ARBA" id="ARBA00022679"/>
    </source>
</evidence>
<dbReference type="Proteomes" id="UP000245474">
    <property type="component" value="Unassembled WGS sequence"/>
</dbReference>
<dbReference type="EMBL" id="QFFI01000016">
    <property type="protein sequence ID" value="PWG62697.1"/>
    <property type="molecule type" value="Genomic_DNA"/>
</dbReference>
<dbReference type="GO" id="GO:0089702">
    <property type="term" value="F:undecaprenyl-phosphate glucose phosphotransferase activity"/>
    <property type="evidence" value="ECO:0007669"/>
    <property type="project" value="TreeGrafter"/>
</dbReference>
<keyword evidence="3 9" id="KW-0808">Transferase</keyword>
<dbReference type="PANTHER" id="PTHR30576">
    <property type="entry name" value="COLANIC BIOSYNTHESIS UDP-GLUCOSE LIPID CARRIER TRANSFERASE"/>
    <property type="match status" value="1"/>
</dbReference>
<proteinExistence type="inferred from homology"/>
<evidence type="ECO:0000256" key="2">
    <source>
        <dbReference type="ARBA" id="ARBA00006464"/>
    </source>
</evidence>
<dbReference type="GO" id="GO:0016020">
    <property type="term" value="C:membrane"/>
    <property type="evidence" value="ECO:0007669"/>
    <property type="project" value="UniProtKB-SubCell"/>
</dbReference>
<evidence type="ECO:0000256" key="4">
    <source>
        <dbReference type="ARBA" id="ARBA00022692"/>
    </source>
</evidence>
<evidence type="ECO:0000256" key="6">
    <source>
        <dbReference type="ARBA" id="ARBA00023136"/>
    </source>
</evidence>
<gene>
    <name evidence="9" type="ORF">DEM34_11130</name>
</gene>
<evidence type="ECO:0000313" key="9">
    <source>
        <dbReference type="EMBL" id="PWG62697.1"/>
    </source>
</evidence>
<reference evidence="9 10" key="1">
    <citation type="submission" date="2018-05" db="EMBL/GenBank/DDBJ databases">
        <title>Spiribacter halobius sp. nov., a moderately halophilic bacterium isolated from marine solar saltern.</title>
        <authorList>
            <person name="Zheng W.-S."/>
            <person name="Lu D.-C."/>
            <person name="Du Z.-J."/>
        </authorList>
    </citation>
    <scope>NUCLEOTIDE SEQUENCE [LARGE SCALE GENOMIC DNA]</scope>
    <source>
        <strain evidence="9 10">E85</strain>
    </source>
</reference>
<evidence type="ECO:0000256" key="5">
    <source>
        <dbReference type="ARBA" id="ARBA00022989"/>
    </source>
</evidence>
<keyword evidence="5 7" id="KW-1133">Transmembrane helix</keyword>
<comment type="caution">
    <text evidence="9">The sequence shown here is derived from an EMBL/GenBank/DDBJ whole genome shotgun (WGS) entry which is preliminary data.</text>
</comment>
<dbReference type="InterPro" id="IPR017464">
    <property type="entry name" value="Sugar_tfrase_EpsB_2"/>
</dbReference>
<keyword evidence="6 7" id="KW-0472">Membrane</keyword>
<dbReference type="PANTHER" id="PTHR30576:SF21">
    <property type="entry name" value="UDP-GLUCOSE:UNDECAPRENYL-PHOSPHATE GLUCOSE-1-PHOSPHATE TRANSFERASE"/>
    <property type="match status" value="1"/>
</dbReference>
<keyword evidence="10" id="KW-1185">Reference proteome</keyword>
<name>A0A2U2N0X2_9GAMM</name>
<feature type="domain" description="Bacterial sugar transferase" evidence="8">
    <location>
        <begin position="276"/>
        <end position="459"/>
    </location>
</feature>
<dbReference type="OrthoDB" id="9808602at2"/>
<evidence type="ECO:0000256" key="1">
    <source>
        <dbReference type="ARBA" id="ARBA00004141"/>
    </source>
</evidence>
<evidence type="ECO:0000259" key="8">
    <source>
        <dbReference type="Pfam" id="PF02397"/>
    </source>
</evidence>
<dbReference type="NCBIfam" id="TIGR03013">
    <property type="entry name" value="EpsB_2"/>
    <property type="match status" value="1"/>
</dbReference>
<accession>A0A2U2N0X2</accession>
<comment type="subcellular location">
    <subcellularLocation>
        <location evidence="1">Membrane</location>
        <topology evidence="1">Multi-pass membrane protein</topology>
    </subcellularLocation>
</comment>
<feature type="transmembrane region" description="Helical" evidence="7">
    <location>
        <begin position="110"/>
        <end position="129"/>
    </location>
</feature>
<comment type="similarity">
    <text evidence="2">Belongs to the bacterial sugar transferase family.</text>
</comment>
<evidence type="ECO:0000256" key="7">
    <source>
        <dbReference type="SAM" id="Phobius"/>
    </source>
</evidence>
<feature type="transmembrane region" description="Helical" evidence="7">
    <location>
        <begin position="278"/>
        <end position="304"/>
    </location>
</feature>
<feature type="transmembrane region" description="Helical" evidence="7">
    <location>
        <begin position="52"/>
        <end position="72"/>
    </location>
</feature>
<dbReference type="Pfam" id="PF02397">
    <property type="entry name" value="Bac_transf"/>
    <property type="match status" value="1"/>
</dbReference>
<sequence length="465" mass="51701">MIRPGTLARPNRRLLLVLGLIEPIILVGAIYLGALGRFGALQAVGETDLQPLWPKALVFAVLGMLALVVSGLYNPRLRDGYLGVALRVVLGMAGAGALMMLAFYLVPALYLGRGVFAISLAFATAGLLLERTVWLRLQRQGNGHRRVLVLGAGRRAAHLLRFRRSTDFIGVRFLGFVPSPGDALHVPEGRCLDLEESLPGFCRQHHVDQLVVAVDDRRSALPMEALIECRVRGVEVVDLPTFIERELGILKLDAMDPSWLVFSPGFNRRVVHLMLKRGFDLVAASTLLLFASPVMLLAAAAIWLESGSPVLFRQTRVGQEGIPFELLKFRSMCLDAEADGVARWASRGDARTTRVGRVLRRYRIDELPQVLNVLAGRMSFVGPRPERPEFVGDLIRNIPYYAERHRVKPGLTGWAQIRYPYGASERDAFEKLQYDLYYAKNHNLLTDIGILLQTAEVVLWGKGVR</sequence>
<feature type="transmembrane region" description="Helical" evidence="7">
    <location>
        <begin position="12"/>
        <end position="32"/>
    </location>
</feature>
<dbReference type="RefSeq" id="WP_109678896.1">
    <property type="nucleotide sequence ID" value="NZ_CP086615.1"/>
</dbReference>